<accession>A0A1J4KVL0</accession>
<organism evidence="4 5">
    <name type="scientific">Tritrichomonas foetus</name>
    <dbReference type="NCBI Taxonomy" id="1144522"/>
    <lineage>
        <taxon>Eukaryota</taxon>
        <taxon>Metamonada</taxon>
        <taxon>Parabasalia</taxon>
        <taxon>Tritrichomonadida</taxon>
        <taxon>Tritrichomonadidae</taxon>
        <taxon>Tritrichomonas</taxon>
    </lineage>
</organism>
<sequence length="129" mass="14638">MSILTEEIQVDSCLSPTEQRAKKYGGLSSNRRAKNRRDNLKFFDSADWAMRNQNPQNSPEQNKEDQLPSANSFNIPDADDDENNSNSVLTNDQCQISSPTENKNVFSYEAGDNQNSPICKTKQYENNLK</sequence>
<reference evidence="4" key="1">
    <citation type="submission" date="2016-10" db="EMBL/GenBank/DDBJ databases">
        <authorList>
            <person name="Benchimol M."/>
            <person name="Almeida L.G."/>
            <person name="Vasconcelos A.T."/>
            <person name="Perreira-Neves A."/>
            <person name="Rosa I.A."/>
            <person name="Tasca T."/>
            <person name="Bogo M.R."/>
            <person name="de Souza W."/>
        </authorList>
    </citation>
    <scope>NUCLEOTIDE SEQUENCE [LARGE SCALE GENOMIC DNA]</scope>
    <source>
        <strain evidence="4">K</strain>
    </source>
</reference>
<feature type="region of interest" description="Disordered" evidence="3">
    <location>
        <begin position="1"/>
        <end position="129"/>
    </location>
</feature>
<evidence type="ECO:0000256" key="2">
    <source>
        <dbReference type="RuleBase" id="RU363120"/>
    </source>
</evidence>
<dbReference type="Proteomes" id="UP000179807">
    <property type="component" value="Unassembled WGS sequence"/>
</dbReference>
<keyword evidence="5" id="KW-1185">Reference proteome</keyword>
<feature type="compositionally biased region" description="Polar residues" evidence="3">
    <location>
        <begin position="51"/>
        <end position="60"/>
    </location>
</feature>
<proteinExistence type="inferred from homology"/>
<comment type="similarity">
    <text evidence="1 2">Belongs to the endosulfine family.</text>
</comment>
<protein>
    <submittedName>
        <fullName evidence="4">Uncharacterized protein</fullName>
    </submittedName>
</protein>
<gene>
    <name evidence="4" type="ORF">TRFO_42573</name>
</gene>
<evidence type="ECO:0000256" key="1">
    <source>
        <dbReference type="ARBA" id="ARBA00010520"/>
    </source>
</evidence>
<dbReference type="Pfam" id="PF04667">
    <property type="entry name" value="Endosulfine"/>
    <property type="match status" value="1"/>
</dbReference>
<dbReference type="AlphaFoldDB" id="A0A1J4KVL0"/>
<feature type="compositionally biased region" description="Polar residues" evidence="3">
    <location>
        <begin position="84"/>
        <end position="105"/>
    </location>
</feature>
<dbReference type="GeneID" id="94849077"/>
<evidence type="ECO:0000313" key="4">
    <source>
        <dbReference type="EMBL" id="OHT15345.1"/>
    </source>
</evidence>
<dbReference type="VEuPathDB" id="TrichDB:TRFO_42573"/>
<dbReference type="RefSeq" id="XP_068368481.1">
    <property type="nucleotide sequence ID" value="XM_068514373.1"/>
</dbReference>
<name>A0A1J4KVL0_9EUKA</name>
<dbReference type="EMBL" id="MLAK01000234">
    <property type="protein sequence ID" value="OHT15345.1"/>
    <property type="molecule type" value="Genomic_DNA"/>
</dbReference>
<evidence type="ECO:0000313" key="5">
    <source>
        <dbReference type="Proteomes" id="UP000179807"/>
    </source>
</evidence>
<evidence type="ECO:0000256" key="3">
    <source>
        <dbReference type="SAM" id="MobiDB-lite"/>
    </source>
</evidence>
<dbReference type="InterPro" id="IPR006760">
    <property type="entry name" value="Endosulphine"/>
</dbReference>
<comment type="caution">
    <text evidence="4">The sequence shown here is derived from an EMBL/GenBank/DDBJ whole genome shotgun (WGS) entry which is preliminary data.</text>
</comment>
<feature type="compositionally biased region" description="Polar residues" evidence="3">
    <location>
        <begin position="112"/>
        <end position="129"/>
    </location>
</feature>